<dbReference type="InterPro" id="IPR043502">
    <property type="entry name" value="DNA/RNA_pol_sf"/>
</dbReference>
<dbReference type="Proteomes" id="UP001151760">
    <property type="component" value="Unassembled WGS sequence"/>
</dbReference>
<keyword evidence="3" id="KW-1185">Reference proteome</keyword>
<evidence type="ECO:0000313" key="2">
    <source>
        <dbReference type="EMBL" id="GJT06231.1"/>
    </source>
</evidence>
<comment type="caution">
    <text evidence="2">The sequence shown here is derived from an EMBL/GenBank/DDBJ whole genome shotgun (WGS) entry which is preliminary data.</text>
</comment>
<dbReference type="Gene3D" id="3.10.10.10">
    <property type="entry name" value="HIV Type 1 Reverse Transcriptase, subunit A, domain 1"/>
    <property type="match status" value="1"/>
</dbReference>
<dbReference type="PANTHER" id="PTHR33240:SF15">
    <property type="entry name" value="GAG-PRO-LIKE PROTEIN"/>
    <property type="match status" value="1"/>
</dbReference>
<proteinExistence type="predicted"/>
<feature type="region of interest" description="Disordered" evidence="1">
    <location>
        <begin position="216"/>
        <end position="239"/>
    </location>
</feature>
<dbReference type="PANTHER" id="PTHR33240">
    <property type="entry name" value="OS08G0508500 PROTEIN"/>
    <property type="match status" value="1"/>
</dbReference>
<name>A0ABQ5AUA7_9ASTR</name>
<reference evidence="2" key="1">
    <citation type="journal article" date="2022" name="Int. J. Mol. Sci.">
        <title>Draft Genome of Tanacetum Coccineum: Genomic Comparison of Closely Related Tanacetum-Family Plants.</title>
        <authorList>
            <person name="Yamashiro T."/>
            <person name="Shiraishi A."/>
            <person name="Nakayama K."/>
            <person name="Satake H."/>
        </authorList>
    </citation>
    <scope>NUCLEOTIDE SEQUENCE</scope>
</reference>
<dbReference type="SUPFAM" id="SSF56672">
    <property type="entry name" value="DNA/RNA polymerases"/>
    <property type="match status" value="1"/>
</dbReference>
<reference evidence="2" key="2">
    <citation type="submission" date="2022-01" db="EMBL/GenBank/DDBJ databases">
        <authorList>
            <person name="Yamashiro T."/>
            <person name="Shiraishi A."/>
            <person name="Satake H."/>
            <person name="Nakayama K."/>
        </authorList>
    </citation>
    <scope>NUCLEOTIDE SEQUENCE</scope>
</reference>
<protein>
    <recommendedName>
        <fullName evidence="4">Reverse transcriptase domain-containing protein</fullName>
    </recommendedName>
</protein>
<gene>
    <name evidence="2" type="ORF">Tco_0840693</name>
</gene>
<dbReference type="EMBL" id="BQNB010012650">
    <property type="protein sequence ID" value="GJT06231.1"/>
    <property type="molecule type" value="Genomic_DNA"/>
</dbReference>
<organism evidence="2 3">
    <name type="scientific">Tanacetum coccineum</name>
    <dbReference type="NCBI Taxonomy" id="301880"/>
    <lineage>
        <taxon>Eukaryota</taxon>
        <taxon>Viridiplantae</taxon>
        <taxon>Streptophyta</taxon>
        <taxon>Embryophyta</taxon>
        <taxon>Tracheophyta</taxon>
        <taxon>Spermatophyta</taxon>
        <taxon>Magnoliopsida</taxon>
        <taxon>eudicotyledons</taxon>
        <taxon>Gunneridae</taxon>
        <taxon>Pentapetalae</taxon>
        <taxon>asterids</taxon>
        <taxon>campanulids</taxon>
        <taxon>Asterales</taxon>
        <taxon>Asteraceae</taxon>
        <taxon>Asteroideae</taxon>
        <taxon>Anthemideae</taxon>
        <taxon>Anthemidinae</taxon>
        <taxon>Tanacetum</taxon>
    </lineage>
</organism>
<accession>A0ABQ5AUA7</accession>
<evidence type="ECO:0000256" key="1">
    <source>
        <dbReference type="SAM" id="MobiDB-lite"/>
    </source>
</evidence>
<evidence type="ECO:0000313" key="3">
    <source>
        <dbReference type="Proteomes" id="UP001151760"/>
    </source>
</evidence>
<evidence type="ECO:0008006" key="4">
    <source>
        <dbReference type="Google" id="ProtNLM"/>
    </source>
</evidence>
<sequence length="381" mass="43605">MMRSQGYWKRPSKRVEHWMDNTIAFLSVPRYQLMECQVVVDALIKGFRVRRIHVDGGSSSEVMYEHYFRNLSYRTRSRLKESRIPLVGFSGEVSYPLGVIDLEVTMGECGKTRTVIMEFVVVKSPSLYNALLGRTGMRSLGAVASTIHSMIKFPTSNGIATIATTRETLRECRQIEEAQALSQHARVTDPTLMQTSSEVANPRVSLALVETRSWRPRKEPMQLDDMEERRQLDKGKKPPKYSVEEKIVVNDNYPEQLVTIGGGLSTECRHALIHTLRKNVDIFAWTPADMTGIPQAITEHSLDTYPHIEPKVQKKISLARDRRKVVTDEVNEWIKAGIVRRVRYPSWVANPVLVKKVDGSWRMCIDFKDLNKACPRLYPFP</sequence>